<proteinExistence type="predicted"/>
<organism evidence="2 3">
    <name type="scientific">Streptomyces acidiscabies</name>
    <dbReference type="NCBI Taxonomy" id="42234"/>
    <lineage>
        <taxon>Bacteria</taxon>
        <taxon>Bacillati</taxon>
        <taxon>Actinomycetota</taxon>
        <taxon>Actinomycetes</taxon>
        <taxon>Kitasatosporales</taxon>
        <taxon>Streptomycetaceae</taxon>
        <taxon>Streptomyces</taxon>
    </lineage>
</organism>
<feature type="region of interest" description="Disordered" evidence="1">
    <location>
        <begin position="1"/>
        <end position="34"/>
    </location>
</feature>
<dbReference type="Proteomes" id="UP001272987">
    <property type="component" value="Unassembled WGS sequence"/>
</dbReference>
<evidence type="ECO:0000313" key="2">
    <source>
        <dbReference type="EMBL" id="MDX3025399.1"/>
    </source>
</evidence>
<sequence length="119" mass="12225">MEPLGQAQPGVEQRAEQAVESACHLADTTGPGAWSTAAAEDTLDAIDTLTEALGTIGPEITEALAAVAAATTQARRRLGIAVDAEPETTAPVVPIAPRTASRIRRRGLGPGFQGVRTGR</sequence>
<dbReference type="EMBL" id="JARAWP010000046">
    <property type="protein sequence ID" value="MDX3025399.1"/>
    <property type="molecule type" value="Genomic_DNA"/>
</dbReference>
<evidence type="ECO:0000256" key="1">
    <source>
        <dbReference type="SAM" id="MobiDB-lite"/>
    </source>
</evidence>
<accession>A0ABU4MB99</accession>
<protein>
    <submittedName>
        <fullName evidence="2">Uncharacterized protein</fullName>
    </submittedName>
</protein>
<comment type="caution">
    <text evidence="2">The sequence shown here is derived from an EMBL/GenBank/DDBJ whole genome shotgun (WGS) entry which is preliminary data.</text>
</comment>
<gene>
    <name evidence="2" type="ORF">PV666_47175</name>
</gene>
<dbReference type="RefSeq" id="WP_319167547.1">
    <property type="nucleotide sequence ID" value="NZ_CP122370.1"/>
</dbReference>
<evidence type="ECO:0000313" key="3">
    <source>
        <dbReference type="Proteomes" id="UP001272987"/>
    </source>
</evidence>
<reference evidence="2 3" key="1">
    <citation type="journal article" date="2023" name="Microb. Genom.">
        <title>Mesoterricola silvestris gen. nov., sp. nov., Mesoterricola sediminis sp. nov., Geothrix oryzae sp. nov., Geothrix edaphica sp. nov., Geothrix rubra sp. nov., and Geothrix limicola sp. nov., six novel members of Acidobacteriota isolated from soils.</title>
        <authorList>
            <person name="Weisberg A.J."/>
            <person name="Pearce E."/>
            <person name="Kramer C.G."/>
            <person name="Chang J.H."/>
            <person name="Clarke C.R."/>
        </authorList>
    </citation>
    <scope>NUCLEOTIDE SEQUENCE [LARGE SCALE GENOMIC DNA]</scope>
    <source>
        <strain evidence="2 3">NB05-1H</strain>
    </source>
</reference>
<keyword evidence="3" id="KW-1185">Reference proteome</keyword>
<name>A0ABU4MB99_9ACTN</name>